<dbReference type="InterPro" id="IPR032488">
    <property type="entry name" value="DUF5049"/>
</dbReference>
<evidence type="ECO:0000313" key="1">
    <source>
        <dbReference type="EMBL" id="GFH40242.1"/>
    </source>
</evidence>
<accession>A0A6A0B4W7</accession>
<name>A0A6A0B4W7_9LACT</name>
<comment type="caution">
    <text evidence="1">The sequence shown here is derived from an EMBL/GenBank/DDBJ whole genome shotgun (WGS) entry which is preliminary data.</text>
</comment>
<keyword evidence="2" id="KW-1185">Reference proteome</keyword>
<proteinExistence type="predicted"/>
<dbReference type="RefSeq" id="WP_172355582.1">
    <property type="nucleotide sequence ID" value="NZ_BLLH01000002.1"/>
</dbReference>
<evidence type="ECO:0008006" key="3">
    <source>
        <dbReference type="Google" id="ProtNLM"/>
    </source>
</evidence>
<organism evidence="1 2">
    <name type="scientific">Pseudolactococcus insecticola</name>
    <dbReference type="NCBI Taxonomy" id="2709158"/>
    <lineage>
        <taxon>Bacteria</taxon>
        <taxon>Bacillati</taxon>
        <taxon>Bacillota</taxon>
        <taxon>Bacilli</taxon>
        <taxon>Lactobacillales</taxon>
        <taxon>Streptococcaceae</taxon>
        <taxon>Pseudolactococcus</taxon>
    </lineage>
</organism>
<evidence type="ECO:0000313" key="2">
    <source>
        <dbReference type="Proteomes" id="UP000475928"/>
    </source>
</evidence>
<sequence length="60" mass="6968">MNSKIKEQILAVRETGQTNMLDATTVQRIANDKNFFELVIFIEEHKNDYTNFIMTGESND</sequence>
<dbReference type="Proteomes" id="UP000475928">
    <property type="component" value="Unassembled WGS sequence"/>
</dbReference>
<dbReference type="EMBL" id="BLLH01000002">
    <property type="protein sequence ID" value="GFH40242.1"/>
    <property type="molecule type" value="Genomic_DNA"/>
</dbReference>
<dbReference type="Pfam" id="PF16468">
    <property type="entry name" value="DUF5049"/>
    <property type="match status" value="1"/>
</dbReference>
<protein>
    <recommendedName>
        <fullName evidence="3">DUF5049 domain-containing protein</fullName>
    </recommendedName>
</protein>
<gene>
    <name evidence="1" type="ORF">Hs20B_06400</name>
</gene>
<dbReference type="AlphaFoldDB" id="A0A6A0B4W7"/>
<reference evidence="1 2" key="1">
    <citation type="submission" date="2020-02" db="EMBL/GenBank/DDBJ databases">
        <title>Draft genome sequence of Lactococcus sp. Hs20B0-1.</title>
        <authorList>
            <person name="Noda S."/>
            <person name="Yuki M."/>
            <person name="Ohkuma M."/>
        </authorList>
    </citation>
    <scope>NUCLEOTIDE SEQUENCE [LARGE SCALE GENOMIC DNA]</scope>
    <source>
        <strain evidence="1 2">Hs20B0-1</strain>
    </source>
</reference>